<feature type="domain" description="HTH cro/C1-type" evidence="1">
    <location>
        <begin position="12"/>
        <end position="65"/>
    </location>
</feature>
<comment type="caution">
    <text evidence="2">The sequence shown here is derived from an EMBL/GenBank/DDBJ whole genome shotgun (WGS) entry which is preliminary data.</text>
</comment>
<dbReference type="InterPro" id="IPR010982">
    <property type="entry name" value="Lambda_DNA-bd_dom_sf"/>
</dbReference>
<dbReference type="Gene3D" id="1.10.260.40">
    <property type="entry name" value="lambda repressor-like DNA-binding domains"/>
    <property type="match status" value="1"/>
</dbReference>
<dbReference type="RefSeq" id="WP_341724804.1">
    <property type="nucleotide sequence ID" value="NZ_JBBWWT010000002.1"/>
</dbReference>
<proteinExistence type="predicted"/>
<name>A0ABU9IXD2_9GAMM</name>
<keyword evidence="3" id="KW-1185">Reference proteome</keyword>
<dbReference type="SUPFAM" id="SSF47413">
    <property type="entry name" value="lambda repressor-like DNA-binding domains"/>
    <property type="match status" value="1"/>
</dbReference>
<accession>A0ABU9IXD2</accession>
<evidence type="ECO:0000313" key="3">
    <source>
        <dbReference type="Proteomes" id="UP001459204"/>
    </source>
</evidence>
<dbReference type="CDD" id="cd00093">
    <property type="entry name" value="HTH_XRE"/>
    <property type="match status" value="1"/>
</dbReference>
<gene>
    <name evidence="2" type="ORF">AAD027_04355</name>
</gene>
<evidence type="ECO:0000259" key="1">
    <source>
        <dbReference type="PROSITE" id="PS50943"/>
    </source>
</evidence>
<reference evidence="2 3" key="1">
    <citation type="submission" date="2024-04" db="EMBL/GenBank/DDBJ databases">
        <title>Draft genome sequence of Pseudoxanthomonas putridarboris WD12.</title>
        <authorList>
            <person name="Oh J."/>
        </authorList>
    </citation>
    <scope>NUCLEOTIDE SEQUENCE [LARGE SCALE GENOMIC DNA]</scope>
    <source>
        <strain evidence="2 3">WD12</strain>
    </source>
</reference>
<evidence type="ECO:0000313" key="2">
    <source>
        <dbReference type="EMBL" id="MEL1263607.1"/>
    </source>
</evidence>
<protein>
    <submittedName>
        <fullName evidence="2">Helix-turn-helix transcriptional regulator</fullName>
    </submittedName>
</protein>
<sequence length="198" mass="21899">MVLAMRLDGALIKKLREERCWSQEQLATVAGLSTRTVQRAENAGSASLESRAAIAAAFGLSSAELTRKDVDQNVTDAVALPRMAMDRRPGERLVRQGFANLQRGWETVGGLICLTSERLRFDSHAINVQPGRTEIRLAEIETVRPCWTKFLNVIPIFPNSLAIHVAGGKEYRFVLWGRHHWKKIILAQSAAAKARAAG</sequence>
<dbReference type="Pfam" id="PF01381">
    <property type="entry name" value="HTH_3"/>
    <property type="match status" value="1"/>
</dbReference>
<dbReference type="InterPro" id="IPR001387">
    <property type="entry name" value="Cro/C1-type_HTH"/>
</dbReference>
<dbReference type="EMBL" id="JBBWWT010000002">
    <property type="protein sequence ID" value="MEL1263607.1"/>
    <property type="molecule type" value="Genomic_DNA"/>
</dbReference>
<dbReference type="PROSITE" id="PS50943">
    <property type="entry name" value="HTH_CROC1"/>
    <property type="match status" value="1"/>
</dbReference>
<organism evidence="2 3">
    <name type="scientific">Pseudoxanthomonas putridarboris</name>
    <dbReference type="NCBI Taxonomy" id="752605"/>
    <lineage>
        <taxon>Bacteria</taxon>
        <taxon>Pseudomonadati</taxon>
        <taxon>Pseudomonadota</taxon>
        <taxon>Gammaproteobacteria</taxon>
        <taxon>Lysobacterales</taxon>
        <taxon>Lysobacteraceae</taxon>
        <taxon>Pseudoxanthomonas</taxon>
    </lineage>
</organism>
<dbReference type="SMART" id="SM00530">
    <property type="entry name" value="HTH_XRE"/>
    <property type="match status" value="1"/>
</dbReference>
<dbReference type="Proteomes" id="UP001459204">
    <property type="component" value="Unassembled WGS sequence"/>
</dbReference>